<reference evidence="2" key="1">
    <citation type="submission" date="2011-02" db="EMBL/GenBank/DDBJ databases">
        <title>The complete genome of Planctomyces brasiliensis DSM 5305.</title>
        <authorList>
            <person name="Lucas S."/>
            <person name="Copeland A."/>
            <person name="Lapidus A."/>
            <person name="Bruce D."/>
            <person name="Goodwin L."/>
            <person name="Pitluck S."/>
            <person name="Kyrpides N."/>
            <person name="Mavromatis K."/>
            <person name="Pagani I."/>
            <person name="Ivanova N."/>
            <person name="Ovchinnikova G."/>
            <person name="Lu M."/>
            <person name="Detter J.C."/>
            <person name="Han C."/>
            <person name="Land M."/>
            <person name="Hauser L."/>
            <person name="Markowitz V."/>
            <person name="Cheng J.-F."/>
            <person name="Hugenholtz P."/>
            <person name="Woyke T."/>
            <person name="Wu D."/>
            <person name="Tindall B."/>
            <person name="Pomrenke H.G."/>
            <person name="Brambilla E."/>
            <person name="Klenk H.-P."/>
            <person name="Eisen J.A."/>
        </authorList>
    </citation>
    <scope>NUCLEOTIDE SEQUENCE [LARGE SCALE GENOMIC DNA]</scope>
    <source>
        <strain evidence="2">ATCC 49424 / DSM 5305 / JCM 21570 / NBRC 103401 / IFAM 1448</strain>
    </source>
</reference>
<dbReference type="OrthoDB" id="1523296at2"/>
<dbReference type="PANTHER" id="PTHR35564">
    <property type="match status" value="1"/>
</dbReference>
<proteinExistence type="predicted"/>
<protein>
    <submittedName>
        <fullName evidence="1">Type VI secretion protein, VC_A0111 family</fullName>
    </submittedName>
</protein>
<keyword evidence="2" id="KW-1185">Reference proteome</keyword>
<dbReference type="eggNOG" id="COG3520">
    <property type="taxonomic scope" value="Bacteria"/>
</dbReference>
<sequence length="366" mass="41015">MMSRILEFARKCHLFQAVRLIQLQTLRENEPQRRAPQLGSDTSPDNEPLLFAAVAKARFAGTEIESIGMESVGGRSRQRGRYKLETSAIGLTGPSGALPRHYTSLLLMRQKKHDYAMARFFDLFNHRVTALFYRAWGKHRLPICYESAAVNPRVTDTPTDLLNCLVGQGVPQLRGRAQYPDQTLLMFAGLFSSVRRSAAGLQTILQTVLNAPVEVQQFCPHWLNLEPSERTRLGSGTAGRPAHNQLGRSAICGERVFDLQSRFRITIQTRDYREFLSFLPEHTKLTCVSELTRRFVGMEFDFDVQVVVPGKDIPVARLGTAAMQTTGTNKRVEQSEPPRLGRNAWLRSDPMAGRVGDAVFAVDEAA</sequence>
<name>F0SFE5_RUBBR</name>
<dbReference type="EMBL" id="CP002546">
    <property type="protein sequence ID" value="ADY59352.1"/>
    <property type="molecule type" value="Genomic_DNA"/>
</dbReference>
<dbReference type="RefSeq" id="WP_013628079.1">
    <property type="nucleotide sequence ID" value="NC_015174.1"/>
</dbReference>
<evidence type="ECO:0000313" key="2">
    <source>
        <dbReference type="Proteomes" id="UP000006860"/>
    </source>
</evidence>
<dbReference type="AlphaFoldDB" id="F0SFE5"/>
<dbReference type="STRING" id="756272.Plabr_1741"/>
<dbReference type="NCBIfam" id="TIGR03347">
    <property type="entry name" value="VI_chp_1"/>
    <property type="match status" value="1"/>
</dbReference>
<dbReference type="InterPro" id="IPR010732">
    <property type="entry name" value="T6SS_TssG-like"/>
</dbReference>
<accession>F0SFE5</accession>
<dbReference type="KEGG" id="pbs:Plabr_1741"/>
<dbReference type="HOGENOM" id="CLU_048238_1_0_0"/>
<dbReference type="Proteomes" id="UP000006860">
    <property type="component" value="Chromosome"/>
</dbReference>
<dbReference type="PANTHER" id="PTHR35564:SF4">
    <property type="entry name" value="CYTOPLASMIC PROTEIN"/>
    <property type="match status" value="1"/>
</dbReference>
<gene>
    <name evidence="1" type="ordered locus">Plabr_1741</name>
</gene>
<dbReference type="Pfam" id="PF06996">
    <property type="entry name" value="T6SS_TssG"/>
    <property type="match status" value="1"/>
</dbReference>
<evidence type="ECO:0000313" key="1">
    <source>
        <dbReference type="EMBL" id="ADY59352.1"/>
    </source>
</evidence>
<organism evidence="1 2">
    <name type="scientific">Rubinisphaera brasiliensis (strain ATCC 49424 / DSM 5305 / JCM 21570 / IAM 15109 / NBRC 103401 / IFAM 1448)</name>
    <name type="common">Planctomyces brasiliensis</name>
    <dbReference type="NCBI Taxonomy" id="756272"/>
    <lineage>
        <taxon>Bacteria</taxon>
        <taxon>Pseudomonadati</taxon>
        <taxon>Planctomycetota</taxon>
        <taxon>Planctomycetia</taxon>
        <taxon>Planctomycetales</taxon>
        <taxon>Planctomycetaceae</taxon>
        <taxon>Rubinisphaera</taxon>
    </lineage>
</organism>